<evidence type="ECO:0000313" key="1">
    <source>
        <dbReference type="EMBL" id="MCC2242609.1"/>
    </source>
</evidence>
<gene>
    <name evidence="1" type="ORF">LKD47_09905</name>
</gene>
<dbReference type="RefSeq" id="WP_227710346.1">
    <property type="nucleotide sequence ID" value="NZ_JAJEQW010000010.1"/>
</dbReference>
<dbReference type="EMBL" id="JAJEQW010000010">
    <property type="protein sequence ID" value="MCC2242609.1"/>
    <property type="molecule type" value="Genomic_DNA"/>
</dbReference>
<protein>
    <submittedName>
        <fullName evidence="1">Uncharacterized protein</fullName>
    </submittedName>
</protein>
<evidence type="ECO:0000313" key="2">
    <source>
        <dbReference type="Proteomes" id="UP001198893"/>
    </source>
</evidence>
<proteinExistence type="predicted"/>
<sequence length="152" mass="17436">MFTLQGMRGNVELITEKIRQEAIEEILEKFKEADRKYYHTGEDFETVRDLYKELERLGADIETVIDIDLHIRDEVFGLSPVKAMYHSTTNMDDGYINHIAIIQEANGFHNHFLYDEDKGKGAAGTGPFTTLEEARQDVIAHYPDAVEQEVAE</sequence>
<reference evidence="1" key="1">
    <citation type="submission" date="2021-10" db="EMBL/GenBank/DDBJ databases">
        <title>Anaerobic single-cell dispensing facilitates the cultivation of human gut bacteria.</title>
        <authorList>
            <person name="Afrizal A."/>
        </authorList>
    </citation>
    <scope>NUCLEOTIDE SEQUENCE</scope>
    <source>
        <strain evidence="1">CLA-AA-H204</strain>
    </source>
</reference>
<organism evidence="1 2">
    <name type="scientific">Roseburia amylophila</name>
    <dbReference type="NCBI Taxonomy" id="2981794"/>
    <lineage>
        <taxon>Bacteria</taxon>
        <taxon>Bacillati</taxon>
        <taxon>Bacillota</taxon>
        <taxon>Clostridia</taxon>
        <taxon>Lachnospirales</taxon>
        <taxon>Lachnospiraceae</taxon>
        <taxon>Roseburia</taxon>
    </lineage>
</organism>
<name>A0AAW4WDG6_9FIRM</name>
<accession>A0AAW4WDG6</accession>
<dbReference type="AlphaFoldDB" id="A0AAW4WDG6"/>
<comment type="caution">
    <text evidence="1">The sequence shown here is derived from an EMBL/GenBank/DDBJ whole genome shotgun (WGS) entry which is preliminary data.</text>
</comment>
<dbReference type="Proteomes" id="UP001198893">
    <property type="component" value="Unassembled WGS sequence"/>
</dbReference>